<proteinExistence type="predicted"/>
<dbReference type="OrthoDB" id="3296153at2"/>
<evidence type="ECO:0000259" key="2">
    <source>
        <dbReference type="Pfam" id="PF04892"/>
    </source>
</evidence>
<organism evidence="3 4">
    <name type="scientific">Cellulomonas algicola</name>
    <dbReference type="NCBI Taxonomy" id="2071633"/>
    <lineage>
        <taxon>Bacteria</taxon>
        <taxon>Bacillati</taxon>
        <taxon>Actinomycetota</taxon>
        <taxon>Actinomycetes</taxon>
        <taxon>Micrococcales</taxon>
        <taxon>Cellulomonadaceae</taxon>
        <taxon>Cellulomonas</taxon>
    </lineage>
</organism>
<keyword evidence="1" id="KW-1133">Transmembrane helix</keyword>
<dbReference type="InterPro" id="IPR006976">
    <property type="entry name" value="VanZ-like"/>
</dbReference>
<dbReference type="PANTHER" id="PTHR36834">
    <property type="entry name" value="MEMBRANE PROTEIN-RELATED"/>
    <property type="match status" value="1"/>
</dbReference>
<dbReference type="RefSeq" id="WP_124343647.1">
    <property type="nucleotide sequence ID" value="NZ_BHYL01000235.1"/>
</dbReference>
<keyword evidence="4" id="KW-1185">Reference proteome</keyword>
<gene>
    <name evidence="3" type="ORF">CTKZ_27020</name>
</gene>
<protein>
    <recommendedName>
        <fullName evidence="2">VanZ-like domain-containing protein</fullName>
    </recommendedName>
</protein>
<comment type="caution">
    <text evidence="3">The sequence shown here is derived from an EMBL/GenBank/DDBJ whole genome shotgun (WGS) entry which is preliminary data.</text>
</comment>
<reference evidence="3 4" key="1">
    <citation type="submission" date="2018-11" db="EMBL/GenBank/DDBJ databases">
        <title>Draft genome sequence of Cellulomonas takizawaensis strain TKZ-21.</title>
        <authorList>
            <person name="Yamamura H."/>
            <person name="Hayashi T."/>
            <person name="Hamada M."/>
            <person name="Serisawa Y."/>
            <person name="Matsuyama K."/>
            <person name="Nakagawa Y."/>
            <person name="Otoguro M."/>
            <person name="Yanagida F."/>
            <person name="Hayakawa M."/>
        </authorList>
    </citation>
    <scope>NUCLEOTIDE SEQUENCE [LARGE SCALE GENOMIC DNA]</scope>
    <source>
        <strain evidence="3 4">TKZ-21</strain>
    </source>
</reference>
<keyword evidence="1" id="KW-0812">Transmembrane</keyword>
<feature type="transmembrane region" description="Helical" evidence="1">
    <location>
        <begin position="145"/>
        <end position="167"/>
    </location>
</feature>
<sequence>MFRQVPVLPVVVPLAAAVLAALLWSLARRGRLSVPRAAVAVVLCVYAAGVLANTVFPIYLDKPVSSEPWTNGVVVVPWTPYEVADAVMNVVVFVPLGFLVPLLVARVTWWRAVAVAAVVSLAIEVTQGVTAHLLGGGHVADVHDLVFNVVGGALGYAAFVAVSRVPAARALVSRFRWHDDALDPAHAAQPEPVRG</sequence>
<evidence type="ECO:0000313" key="3">
    <source>
        <dbReference type="EMBL" id="GCD21140.1"/>
    </source>
</evidence>
<feature type="transmembrane region" description="Helical" evidence="1">
    <location>
        <begin position="38"/>
        <end position="60"/>
    </location>
</feature>
<evidence type="ECO:0000313" key="4">
    <source>
        <dbReference type="Proteomes" id="UP000288246"/>
    </source>
</evidence>
<dbReference type="Pfam" id="PF04892">
    <property type="entry name" value="VanZ"/>
    <property type="match status" value="1"/>
</dbReference>
<accession>A0A401V2K1</accession>
<feature type="transmembrane region" description="Helical" evidence="1">
    <location>
        <begin position="112"/>
        <end position="133"/>
    </location>
</feature>
<feature type="domain" description="VanZ-like" evidence="2">
    <location>
        <begin position="80"/>
        <end position="160"/>
    </location>
</feature>
<dbReference type="AlphaFoldDB" id="A0A401V2K1"/>
<dbReference type="Proteomes" id="UP000288246">
    <property type="component" value="Unassembled WGS sequence"/>
</dbReference>
<name>A0A401V2K1_9CELL</name>
<feature type="transmembrane region" description="Helical" evidence="1">
    <location>
        <begin position="86"/>
        <end position="105"/>
    </location>
</feature>
<dbReference type="InterPro" id="IPR053150">
    <property type="entry name" value="Teicoplanin_resist-assoc"/>
</dbReference>
<dbReference type="EMBL" id="BHYL01000235">
    <property type="protein sequence ID" value="GCD21140.1"/>
    <property type="molecule type" value="Genomic_DNA"/>
</dbReference>
<keyword evidence="1" id="KW-0472">Membrane</keyword>
<feature type="transmembrane region" description="Helical" evidence="1">
    <location>
        <begin position="6"/>
        <end position="26"/>
    </location>
</feature>
<evidence type="ECO:0000256" key="1">
    <source>
        <dbReference type="SAM" id="Phobius"/>
    </source>
</evidence>
<dbReference type="PANTHER" id="PTHR36834:SF1">
    <property type="entry name" value="INTEGRAL MEMBRANE PROTEIN"/>
    <property type="match status" value="1"/>
</dbReference>